<organism evidence="1 2">
    <name type="scientific">Ramlibacter pallidus</name>
    <dbReference type="NCBI Taxonomy" id="2780087"/>
    <lineage>
        <taxon>Bacteria</taxon>
        <taxon>Pseudomonadati</taxon>
        <taxon>Pseudomonadota</taxon>
        <taxon>Betaproteobacteria</taxon>
        <taxon>Burkholderiales</taxon>
        <taxon>Comamonadaceae</taxon>
        <taxon>Ramlibacter</taxon>
    </lineage>
</organism>
<name>A0ABR9RY82_9BURK</name>
<reference evidence="1 2" key="1">
    <citation type="submission" date="2020-10" db="EMBL/GenBank/DDBJ databases">
        <title>Ramlibacter sp. HM2 16S ribosomal RNA gene Genome sequencing and assembly.</title>
        <authorList>
            <person name="Kang M."/>
        </authorList>
    </citation>
    <scope>NUCLEOTIDE SEQUENCE [LARGE SCALE GENOMIC DNA]</scope>
    <source>
        <strain evidence="1 2">HM2</strain>
    </source>
</reference>
<gene>
    <name evidence="1" type="ORF">IM787_01385</name>
</gene>
<dbReference type="RefSeq" id="WP_193674837.1">
    <property type="nucleotide sequence ID" value="NZ_JADDIV010000001.1"/>
</dbReference>
<keyword evidence="2" id="KW-1185">Reference proteome</keyword>
<dbReference type="Proteomes" id="UP000806285">
    <property type="component" value="Unassembled WGS sequence"/>
</dbReference>
<evidence type="ECO:0000313" key="2">
    <source>
        <dbReference type="Proteomes" id="UP000806285"/>
    </source>
</evidence>
<comment type="caution">
    <text evidence="1">The sequence shown here is derived from an EMBL/GenBank/DDBJ whole genome shotgun (WGS) entry which is preliminary data.</text>
</comment>
<accession>A0ABR9RY82</accession>
<evidence type="ECO:0000313" key="1">
    <source>
        <dbReference type="EMBL" id="MBE7366208.1"/>
    </source>
</evidence>
<dbReference type="EMBL" id="JADDIV010000001">
    <property type="protein sequence ID" value="MBE7366208.1"/>
    <property type="molecule type" value="Genomic_DNA"/>
</dbReference>
<sequence length="100" mass="11393">MPYYRVMLHGTGIRVPSEGSGEDIIGFYTTRLVRASSEAEAERNACRNVETQWTTEEYAGRSLDGPPELSTEWVRRTSFLDVFFFKATGHAFYFRDADAV</sequence>
<protein>
    <submittedName>
        <fullName evidence="1">Uncharacterized protein</fullName>
    </submittedName>
</protein>
<proteinExistence type="predicted"/>